<evidence type="ECO:0000313" key="21">
    <source>
        <dbReference type="EMBL" id="CAD7240213.1"/>
    </source>
</evidence>
<evidence type="ECO:0000256" key="13">
    <source>
        <dbReference type="ARBA" id="ARBA00035961"/>
    </source>
</evidence>
<comment type="catalytic activity">
    <reaction evidence="12">
        <text>beta-alanine(out) + n H(+)(in) = beta-alanine(in) + n H(+)(out)</text>
        <dbReference type="Rhea" id="RHEA:70987"/>
        <dbReference type="ChEBI" id="CHEBI:15378"/>
        <dbReference type="ChEBI" id="CHEBI:57966"/>
    </reaction>
</comment>
<dbReference type="GO" id="GO:0015187">
    <property type="term" value="F:glycine transmembrane transporter activity"/>
    <property type="evidence" value="ECO:0007669"/>
    <property type="project" value="UniProtKB-ARBA"/>
</dbReference>
<feature type="transmembrane region" description="Helical" evidence="19">
    <location>
        <begin position="240"/>
        <end position="260"/>
    </location>
</feature>
<evidence type="ECO:0000256" key="12">
    <source>
        <dbReference type="ARBA" id="ARBA00035892"/>
    </source>
</evidence>
<feature type="transmembrane region" description="Helical" evidence="19">
    <location>
        <begin position="356"/>
        <end position="380"/>
    </location>
</feature>
<evidence type="ECO:0000256" key="7">
    <source>
        <dbReference type="ARBA" id="ARBA00023018"/>
    </source>
</evidence>
<dbReference type="FunFam" id="1.20.1740.10:FF:000062">
    <property type="entry name" value="Vesicular inhibitory amino acid transporter"/>
    <property type="match status" value="1"/>
</dbReference>
<dbReference type="GO" id="GO:0015179">
    <property type="term" value="F:L-amino acid transmembrane transporter activity"/>
    <property type="evidence" value="ECO:0007669"/>
    <property type="project" value="TreeGrafter"/>
</dbReference>
<evidence type="ECO:0000256" key="19">
    <source>
        <dbReference type="SAM" id="Phobius"/>
    </source>
</evidence>
<dbReference type="Proteomes" id="UP000677054">
    <property type="component" value="Unassembled WGS sequence"/>
</dbReference>
<comment type="function">
    <text evidence="18">Antiporter that exchanges vesicular protons for cytosolic 4-aminobutanoate or to a lesser extend glycine, thus allowing their secretion from nerve terminals. The transport is equally dependent on the chemical and electrical components of the proton gradient. May also transport beta-alanine. Acidification of GABAergic synaptic vesicles is a prerequisite for 4-aminobutanoate uptake.</text>
</comment>
<evidence type="ECO:0000256" key="4">
    <source>
        <dbReference type="ARBA" id="ARBA00022692"/>
    </source>
</evidence>
<keyword evidence="3" id="KW-0813">Transport</keyword>
<dbReference type="PANTHER" id="PTHR22950">
    <property type="entry name" value="AMINO ACID TRANSPORTER"/>
    <property type="match status" value="1"/>
</dbReference>
<dbReference type="GO" id="GO:0005774">
    <property type="term" value="C:vacuolar membrane"/>
    <property type="evidence" value="ECO:0007669"/>
    <property type="project" value="TreeGrafter"/>
</dbReference>
<dbReference type="OrthoDB" id="6021076at2759"/>
<dbReference type="EMBL" id="CAJPEV010000014">
    <property type="protein sequence ID" value="CAG0878727.1"/>
    <property type="molecule type" value="Genomic_DNA"/>
</dbReference>
<dbReference type="InterPro" id="IPR013057">
    <property type="entry name" value="AA_transpt_TM"/>
</dbReference>
<evidence type="ECO:0000256" key="16">
    <source>
        <dbReference type="ARBA" id="ARBA00041574"/>
    </source>
</evidence>
<feature type="transmembrane region" description="Helical" evidence="19">
    <location>
        <begin position="185"/>
        <end position="204"/>
    </location>
</feature>
<feature type="transmembrane region" description="Helical" evidence="19">
    <location>
        <begin position="314"/>
        <end position="336"/>
    </location>
</feature>
<evidence type="ECO:0000256" key="9">
    <source>
        <dbReference type="ARBA" id="ARBA00023273"/>
    </source>
</evidence>
<evidence type="ECO:0000256" key="1">
    <source>
        <dbReference type="ARBA" id="ARBA00004439"/>
    </source>
</evidence>
<evidence type="ECO:0000256" key="6">
    <source>
        <dbReference type="ARBA" id="ARBA00022989"/>
    </source>
</evidence>
<keyword evidence="9" id="KW-0966">Cell projection</keyword>
<keyword evidence="7" id="KW-0770">Synapse</keyword>
<evidence type="ECO:0000256" key="17">
    <source>
        <dbReference type="ARBA" id="ARBA00042394"/>
    </source>
</evidence>
<dbReference type="GO" id="GO:0060077">
    <property type="term" value="C:inhibitory synapse"/>
    <property type="evidence" value="ECO:0007669"/>
    <property type="project" value="UniProtKB-ARBA"/>
</dbReference>
<proteinExistence type="inferred from homology"/>
<keyword evidence="8 19" id="KW-0472">Membrane</keyword>
<feature type="domain" description="Amino acid transporter transmembrane" evidence="20">
    <location>
        <begin position="92"/>
        <end position="483"/>
    </location>
</feature>
<keyword evidence="6 19" id="KW-1133">Transmembrane helix</keyword>
<evidence type="ECO:0000256" key="18">
    <source>
        <dbReference type="ARBA" id="ARBA00046163"/>
    </source>
</evidence>
<comment type="catalytic activity">
    <reaction evidence="13">
        <text>glycine(out) + n H(+)(in) = glycine(in) + n H(+)(out)</text>
        <dbReference type="Rhea" id="RHEA:70983"/>
        <dbReference type="ChEBI" id="CHEBI:15378"/>
        <dbReference type="ChEBI" id="CHEBI:57305"/>
    </reaction>
</comment>
<evidence type="ECO:0000256" key="2">
    <source>
        <dbReference type="ARBA" id="ARBA00008066"/>
    </source>
</evidence>
<evidence type="ECO:0000256" key="15">
    <source>
        <dbReference type="ARBA" id="ARBA00039542"/>
    </source>
</evidence>
<name>A0A7R8ZXM8_9CRUS</name>
<keyword evidence="10" id="KW-0968">Cytoplasmic vesicle</keyword>
<comment type="similarity">
    <text evidence="2">Belongs to the amino acid/polyamine transporter 2 family.</text>
</comment>
<evidence type="ECO:0000256" key="3">
    <source>
        <dbReference type="ARBA" id="ARBA00022448"/>
    </source>
</evidence>
<keyword evidence="5" id="KW-0532">Neurotransmitter transport</keyword>
<evidence type="ECO:0000256" key="10">
    <source>
        <dbReference type="ARBA" id="ARBA00023329"/>
    </source>
</evidence>
<evidence type="ECO:0000256" key="8">
    <source>
        <dbReference type="ARBA" id="ARBA00023136"/>
    </source>
</evidence>
<gene>
    <name evidence="21" type="ORF">DSTB1V02_LOCUS242</name>
</gene>
<reference evidence="21" key="1">
    <citation type="submission" date="2020-11" db="EMBL/GenBank/DDBJ databases">
        <authorList>
            <person name="Tran Van P."/>
        </authorList>
    </citation>
    <scope>NUCLEOTIDE SEQUENCE</scope>
</reference>
<dbReference type="PANTHER" id="PTHR22950:SF689">
    <property type="entry name" value="VESICULAR INHIBITORY AMINO ACID TRANSPORTER"/>
    <property type="match status" value="1"/>
</dbReference>
<feature type="transmembrane region" description="Helical" evidence="19">
    <location>
        <begin position="462"/>
        <end position="483"/>
    </location>
</feature>
<feature type="transmembrane region" description="Helical" evidence="19">
    <location>
        <begin position="431"/>
        <end position="450"/>
    </location>
</feature>
<evidence type="ECO:0000256" key="5">
    <source>
        <dbReference type="ARBA" id="ARBA00022775"/>
    </source>
</evidence>
<keyword evidence="22" id="KW-1185">Reference proteome</keyword>
<dbReference type="GO" id="GO:0098793">
    <property type="term" value="C:presynapse"/>
    <property type="evidence" value="ECO:0007669"/>
    <property type="project" value="UniProtKB-SubCell"/>
</dbReference>
<protein>
    <recommendedName>
        <fullName evidence="15">Vesicular inhibitory amino acid transporter</fullName>
    </recommendedName>
    <alternativeName>
        <fullName evidence="16">Solute carrier family 32 member 1</fullName>
    </alternativeName>
    <alternativeName>
        <fullName evidence="17">Vesicular GABA transporter</fullName>
    </alternativeName>
</protein>
<accession>A0A7R8ZXM8</accession>
<feature type="transmembrane region" description="Helical" evidence="19">
    <location>
        <begin position="401"/>
        <end position="425"/>
    </location>
</feature>
<dbReference type="GO" id="GO:0051939">
    <property type="term" value="P:gamma-aminobutyric acid import"/>
    <property type="evidence" value="ECO:0007669"/>
    <property type="project" value="UniProtKB-ARBA"/>
</dbReference>
<dbReference type="GO" id="GO:0030659">
    <property type="term" value="C:cytoplasmic vesicle membrane"/>
    <property type="evidence" value="ECO:0007669"/>
    <property type="project" value="UniProtKB-SubCell"/>
</dbReference>
<evidence type="ECO:0000259" key="20">
    <source>
        <dbReference type="Pfam" id="PF01490"/>
    </source>
</evidence>
<evidence type="ECO:0000256" key="11">
    <source>
        <dbReference type="ARBA" id="ARBA00034106"/>
    </source>
</evidence>
<dbReference type="GO" id="GO:0140800">
    <property type="term" value="F:gamma-aminobutyric acid:proton antiporter activity"/>
    <property type="evidence" value="ECO:0007669"/>
    <property type="project" value="UniProtKB-ARBA"/>
</dbReference>
<keyword evidence="4 19" id="KW-0812">Transmembrane</keyword>
<evidence type="ECO:0000313" key="22">
    <source>
        <dbReference type="Proteomes" id="UP000677054"/>
    </source>
</evidence>
<comment type="subcellular location">
    <subcellularLocation>
        <location evidence="1">Cytoplasmic vesicle membrane</location>
        <topology evidence="1">Multi-pass membrane protein</topology>
    </subcellularLocation>
    <subcellularLocation>
        <location evidence="11">Presynapse</location>
    </subcellularLocation>
</comment>
<sequence length="503" mass="56199">MWTNLRLLWPQVRETWGAKVREALPTNLFQGSTAGERQHFARAGNVPGTLYEDTEMGTFQRMSSEDSPKMNGRLSSFEINEGCFEGEAPQEKISAWQAGWNVTNAIQGMVVVSLPLAVLHGGVWSLVAMIGVAQLTCYTGKILVDCLYEENADGVLVRVRDSYVGIAQVVFGPRWGGILVNTAQIIELIMTCILYIITCGDFLYGSFPEAQVDRRSWMMLCGLLLLPCGFLKSLGRVSTLSFWCTMAHIVINVVILGYCLTRAGSWEWGQLKFGMDITKFPISLGNIVFSYTSQIFLPTLEGNMRDPNEFWPMLKWSHIAAAVFKSLFGLLGFLTWGEAVKDEITNNLPTQGFKAFVNFILVIKALLSFALPYFAAVELMRSALFRGRPRTRFPSCYDPDGVVRVWGVALRIGVVVITILLAAFVPHFLDLTGLIGSFTGTILSILLPCWFHLKLKGHLLPWYIKVYEWFVIALGLLFGYFGMSTSSVDLYRVITESIPSIHI</sequence>
<evidence type="ECO:0000256" key="14">
    <source>
        <dbReference type="ARBA" id="ARBA00036440"/>
    </source>
</evidence>
<dbReference type="EMBL" id="LR899531">
    <property type="protein sequence ID" value="CAD7240213.1"/>
    <property type="molecule type" value="Genomic_DNA"/>
</dbReference>
<comment type="catalytic activity">
    <reaction evidence="14">
        <text>4-aminobutanoate(out) + n H(+)(in) = 4-aminobutanoate(in) + n H(+)(out)</text>
        <dbReference type="Rhea" id="RHEA:70979"/>
        <dbReference type="ChEBI" id="CHEBI:15378"/>
        <dbReference type="ChEBI" id="CHEBI:59888"/>
    </reaction>
</comment>
<organism evidence="21">
    <name type="scientific">Darwinula stevensoni</name>
    <dbReference type="NCBI Taxonomy" id="69355"/>
    <lineage>
        <taxon>Eukaryota</taxon>
        <taxon>Metazoa</taxon>
        <taxon>Ecdysozoa</taxon>
        <taxon>Arthropoda</taxon>
        <taxon>Crustacea</taxon>
        <taxon>Oligostraca</taxon>
        <taxon>Ostracoda</taxon>
        <taxon>Podocopa</taxon>
        <taxon>Podocopida</taxon>
        <taxon>Darwinulocopina</taxon>
        <taxon>Darwinuloidea</taxon>
        <taxon>Darwinulidae</taxon>
        <taxon>Darwinula</taxon>
    </lineage>
</organism>
<dbReference type="AlphaFoldDB" id="A0A7R8ZXM8"/>
<dbReference type="GO" id="GO:0006836">
    <property type="term" value="P:neurotransmitter transport"/>
    <property type="evidence" value="ECO:0007669"/>
    <property type="project" value="UniProtKB-KW"/>
</dbReference>
<feature type="transmembrane region" description="Helical" evidence="19">
    <location>
        <begin position="216"/>
        <end position="234"/>
    </location>
</feature>
<dbReference type="Pfam" id="PF01490">
    <property type="entry name" value="Aa_trans"/>
    <property type="match status" value="1"/>
</dbReference>